<dbReference type="PROSITE" id="PS50082">
    <property type="entry name" value="WD_REPEATS_2"/>
    <property type="match status" value="10"/>
</dbReference>
<evidence type="ECO:0000256" key="3">
    <source>
        <dbReference type="PROSITE-ProRule" id="PRU00221"/>
    </source>
</evidence>
<evidence type="ECO:0000259" key="5">
    <source>
        <dbReference type="PROSITE" id="PS51698"/>
    </source>
</evidence>
<dbReference type="InterPro" id="IPR003613">
    <property type="entry name" value="Ubox_domain"/>
</dbReference>
<dbReference type="CDD" id="cd00200">
    <property type="entry name" value="WD40"/>
    <property type="match status" value="1"/>
</dbReference>
<dbReference type="AlphaFoldDB" id="A0A6P9ACW4"/>
<dbReference type="PANTHER" id="PTHR19848:SF8">
    <property type="entry name" value="F-BOX AND WD REPEAT DOMAIN CONTAINING 7"/>
    <property type="match status" value="1"/>
</dbReference>
<evidence type="ECO:0000313" key="6">
    <source>
        <dbReference type="Proteomes" id="UP000515158"/>
    </source>
</evidence>
<evidence type="ECO:0000256" key="4">
    <source>
        <dbReference type="SAM" id="MobiDB-lite"/>
    </source>
</evidence>
<dbReference type="InterPro" id="IPR001680">
    <property type="entry name" value="WD40_rpt"/>
</dbReference>
<feature type="repeat" description="WD" evidence="3">
    <location>
        <begin position="522"/>
        <end position="563"/>
    </location>
</feature>
<feature type="domain" description="U-box" evidence="5">
    <location>
        <begin position="911"/>
        <end position="985"/>
    </location>
</feature>
<dbReference type="PROSITE" id="PS00678">
    <property type="entry name" value="WD_REPEATS_1"/>
    <property type="match status" value="5"/>
</dbReference>
<evidence type="ECO:0000256" key="1">
    <source>
        <dbReference type="ARBA" id="ARBA00022574"/>
    </source>
</evidence>
<proteinExistence type="predicted"/>
<dbReference type="SUPFAM" id="SSF50978">
    <property type="entry name" value="WD40 repeat-like"/>
    <property type="match status" value="2"/>
</dbReference>
<dbReference type="KEGG" id="tpal:117653631"/>
<reference evidence="7" key="1">
    <citation type="submission" date="2025-08" db="UniProtKB">
        <authorList>
            <consortium name="RefSeq"/>
        </authorList>
    </citation>
    <scope>IDENTIFICATION</scope>
    <source>
        <tissue evidence="7">Total insect</tissue>
    </source>
</reference>
<feature type="compositionally biased region" description="Basic and acidic residues" evidence="4">
    <location>
        <begin position="299"/>
        <end position="318"/>
    </location>
</feature>
<dbReference type="Pfam" id="PF04564">
    <property type="entry name" value="U-box"/>
    <property type="match status" value="1"/>
</dbReference>
<gene>
    <name evidence="7" type="primary">LOC117653631</name>
</gene>
<dbReference type="CDD" id="cd16655">
    <property type="entry name" value="RING-Ubox_WDSUB1-like"/>
    <property type="match status" value="1"/>
</dbReference>
<feature type="repeat" description="WD" evidence="3">
    <location>
        <begin position="607"/>
        <end position="638"/>
    </location>
</feature>
<dbReference type="InterPro" id="IPR019775">
    <property type="entry name" value="WD40_repeat_CS"/>
</dbReference>
<feature type="repeat" description="WD" evidence="3">
    <location>
        <begin position="125"/>
        <end position="154"/>
    </location>
</feature>
<keyword evidence="6" id="KW-1185">Reference proteome</keyword>
<feature type="repeat" description="WD" evidence="3">
    <location>
        <begin position="732"/>
        <end position="774"/>
    </location>
</feature>
<feature type="region of interest" description="Disordered" evidence="4">
    <location>
        <begin position="267"/>
        <end position="324"/>
    </location>
</feature>
<dbReference type="Gene3D" id="2.130.10.10">
    <property type="entry name" value="YVTN repeat-like/Quinoprotein amine dehydrogenase"/>
    <property type="match status" value="5"/>
</dbReference>
<dbReference type="Gene3D" id="3.30.40.10">
    <property type="entry name" value="Zinc/RING finger domain, C3HC4 (zinc finger)"/>
    <property type="match status" value="1"/>
</dbReference>
<dbReference type="InterPro" id="IPR015943">
    <property type="entry name" value="WD40/YVTN_repeat-like_dom_sf"/>
</dbReference>
<name>A0A6P9ACW4_THRPL</name>
<feature type="repeat" description="WD" evidence="3">
    <location>
        <begin position="339"/>
        <end position="380"/>
    </location>
</feature>
<accession>A0A6P9ACW4</accession>
<feature type="repeat" description="WD" evidence="3">
    <location>
        <begin position="381"/>
        <end position="422"/>
    </location>
</feature>
<dbReference type="GO" id="GO:0004842">
    <property type="term" value="F:ubiquitin-protein transferase activity"/>
    <property type="evidence" value="ECO:0007669"/>
    <property type="project" value="InterPro"/>
</dbReference>
<keyword evidence="1 3" id="KW-0853">WD repeat</keyword>
<feature type="compositionally biased region" description="Polar residues" evidence="4">
    <location>
        <begin position="267"/>
        <end position="283"/>
    </location>
</feature>
<evidence type="ECO:0000313" key="7">
    <source>
        <dbReference type="RefSeq" id="XP_034255325.1"/>
    </source>
</evidence>
<dbReference type="PANTHER" id="PTHR19848">
    <property type="entry name" value="WD40 REPEAT PROTEIN"/>
    <property type="match status" value="1"/>
</dbReference>
<dbReference type="InterPro" id="IPR013083">
    <property type="entry name" value="Znf_RING/FYVE/PHD"/>
</dbReference>
<evidence type="ECO:0000256" key="2">
    <source>
        <dbReference type="ARBA" id="ARBA00022737"/>
    </source>
</evidence>
<dbReference type="PRINTS" id="PR00320">
    <property type="entry name" value="GPROTEINBRPT"/>
</dbReference>
<dbReference type="Proteomes" id="UP000515158">
    <property type="component" value="Unplaced"/>
</dbReference>
<dbReference type="RefSeq" id="XP_034255325.1">
    <property type="nucleotide sequence ID" value="XM_034399434.1"/>
</dbReference>
<dbReference type="InterPro" id="IPR036322">
    <property type="entry name" value="WD40_repeat_dom_sf"/>
</dbReference>
<dbReference type="SUPFAM" id="SSF57850">
    <property type="entry name" value="RING/U-box"/>
    <property type="match status" value="1"/>
</dbReference>
<dbReference type="PROSITE" id="PS51698">
    <property type="entry name" value="U_BOX"/>
    <property type="match status" value="1"/>
</dbReference>
<dbReference type="InterPro" id="IPR020472">
    <property type="entry name" value="WD40_PAC1"/>
</dbReference>
<sequence>MKRSKDRVAMLSRCVGEAALLQTLPCNSDSVTCCDFGVNFLFAAGSSEKIVRVWEWVKGSGFVEASFSHLAGHRYAITSVRFSPLGTMLASSSSDGSTMLWNTRTGVRIHTFVQTNGCAVRLSIFAPNSSFLVSAGDDGGICVWDILRRALVRSVQAHDATIQAMSFSPDCKYLLTSDTVGILKLWKDLIEPTSDLVEAPSTSDSTDTLVSIVEDAHDLGVTGSDFASIQETPADNVLATRYTLATCGNNHLVKVWSFVVVHPSKQWNPPHSPASGSGRQSLVPTPELGSPVSPNSLGPRRENSFRIRDKRESNESLRRRGSSIRRRHKHCQVSLKLTLEGHGSDVTCVRFNASATRLASSSLDKTVRLWEIPSGTCLRVLEGHTRYVACCAFSRDGSLLASGSNDKTILMWDVKGKLSLETDLAPSLSAFRDKLSGSSFDSTCGPPDASVLEGGPKSSESHATLREVQLLQRIECPHGAVNTCDFFGNNLLAFGGGDKMVHIYSKIDGGLRFQEAENASPIEAHAFAVNQVEFSPCGKYVASCSADGCAVLWDTETGKRVPGNFGTGRSAIRTCRFSPDGKLLICAGDDQTTSAWRTDTGELFMSVEGHSEAVTALAISPDSQFLATACSAGHVRGWAIVSIWDQCLMLQEDAHDLGVQSCDFSPSAGMYGSESYLLATCGNDSMVKLWKVPKDICAPPTPTSLLLSAPPAPASPLRSPKPPPGAKLVRTFVGHGGNVMCVRFTPDSGEFLVSTASDSTARIWSVHLGDCLFVLEGHKKHVTSCTFSSDSSLLATGSLDKSLILWLLPDHLVYQSVAASRLRGQPLYALDWTPDDVISWLKRSLSFPIDPSISVAENLDGCQILTLPETEVASILSIDNPDQIHELTLQLKWLRHEELNICRPEIASNFDVPHEFLCPITREVMRDPVVCADGFTYERAAIEEWFLSGKLTSPMTNSTLASLAYRRHSQLKRAISEFLYDDSSDPNDTE</sequence>
<feature type="repeat" description="WD" evidence="3">
    <location>
        <begin position="775"/>
        <end position="806"/>
    </location>
</feature>
<feature type="repeat" description="WD" evidence="3">
    <location>
        <begin position="565"/>
        <end position="606"/>
    </location>
</feature>
<feature type="repeat" description="WD" evidence="3">
    <location>
        <begin position="70"/>
        <end position="111"/>
    </location>
</feature>
<dbReference type="SMART" id="SM00504">
    <property type="entry name" value="Ubox"/>
    <property type="match status" value="1"/>
</dbReference>
<protein>
    <submittedName>
        <fullName evidence="7">Uncharacterized WD repeat-containing protein alr3466-like</fullName>
    </submittedName>
</protein>
<dbReference type="PROSITE" id="PS50294">
    <property type="entry name" value="WD_REPEATS_REGION"/>
    <property type="match status" value="8"/>
</dbReference>
<feature type="repeat" description="WD" evidence="3">
    <location>
        <begin position="155"/>
        <end position="187"/>
    </location>
</feature>
<dbReference type="GeneID" id="117653631"/>
<keyword evidence="2" id="KW-0677">Repeat</keyword>
<dbReference type="GO" id="GO:0016567">
    <property type="term" value="P:protein ubiquitination"/>
    <property type="evidence" value="ECO:0007669"/>
    <property type="project" value="InterPro"/>
</dbReference>
<dbReference type="OrthoDB" id="10064100at2759"/>
<dbReference type="InParanoid" id="A0A6P9ACW4"/>
<dbReference type="SUPFAM" id="SSF63829">
    <property type="entry name" value="Calcium-dependent phosphotriesterase"/>
    <property type="match status" value="1"/>
</dbReference>
<organism evidence="7">
    <name type="scientific">Thrips palmi</name>
    <name type="common">Melon thrips</name>
    <dbReference type="NCBI Taxonomy" id="161013"/>
    <lineage>
        <taxon>Eukaryota</taxon>
        <taxon>Metazoa</taxon>
        <taxon>Ecdysozoa</taxon>
        <taxon>Arthropoda</taxon>
        <taxon>Hexapoda</taxon>
        <taxon>Insecta</taxon>
        <taxon>Pterygota</taxon>
        <taxon>Neoptera</taxon>
        <taxon>Paraneoptera</taxon>
        <taxon>Thysanoptera</taxon>
        <taxon>Terebrantia</taxon>
        <taxon>Thripoidea</taxon>
        <taxon>Thripidae</taxon>
        <taxon>Thrips</taxon>
    </lineage>
</organism>
<dbReference type="Pfam" id="PF00400">
    <property type="entry name" value="WD40"/>
    <property type="match status" value="12"/>
</dbReference>
<dbReference type="SMART" id="SM00320">
    <property type="entry name" value="WD40"/>
    <property type="match status" value="14"/>
</dbReference>